<keyword evidence="3 10" id="KW-0328">Glycosyltransferase</keyword>
<evidence type="ECO:0000256" key="7">
    <source>
        <dbReference type="ARBA" id="ARBA00023136"/>
    </source>
</evidence>
<keyword evidence="6 10" id="KW-0573">Peptidoglycan synthesis</keyword>
<dbReference type="EC" id="2.4.1.227" evidence="10"/>
<evidence type="ECO:0000313" key="14">
    <source>
        <dbReference type="Proteomes" id="UP000221961"/>
    </source>
</evidence>
<comment type="caution">
    <text evidence="10">Lacks conserved residue(s) required for the propagation of feature annotation.</text>
</comment>
<evidence type="ECO:0000256" key="8">
    <source>
        <dbReference type="ARBA" id="ARBA00023306"/>
    </source>
</evidence>
<dbReference type="CDD" id="cd03785">
    <property type="entry name" value="GT28_MurG"/>
    <property type="match status" value="1"/>
</dbReference>
<comment type="similarity">
    <text evidence="10">Belongs to the glycosyltransferase 28 family. MurG subfamily.</text>
</comment>
<feature type="domain" description="Glycosyl transferase family 28 C-terminal" evidence="12">
    <location>
        <begin position="214"/>
        <end position="381"/>
    </location>
</feature>
<dbReference type="Gene3D" id="3.40.50.2000">
    <property type="entry name" value="Glycogen Phosphorylase B"/>
    <property type="match status" value="2"/>
</dbReference>
<evidence type="ECO:0000256" key="1">
    <source>
        <dbReference type="ARBA" id="ARBA00022475"/>
    </source>
</evidence>
<dbReference type="InterPro" id="IPR004276">
    <property type="entry name" value="GlycoTrans_28_N"/>
</dbReference>
<accession>A0A291RM80</accession>
<feature type="domain" description="Glycosyltransferase family 28 N-terminal" evidence="11">
    <location>
        <begin position="14"/>
        <end position="162"/>
    </location>
</feature>
<protein>
    <recommendedName>
        <fullName evidence="10">UDP-N-acetylglucosamine--N-acetylmuramyl-(pentapeptide) pyrophosphoryl-undecaprenol N-acetylglucosamine transferase</fullName>
        <ecNumber evidence="10">2.4.1.227</ecNumber>
    </recommendedName>
    <alternativeName>
        <fullName evidence="10">Undecaprenyl-PP-MurNAc-pentapeptide-UDPGlcNAc GlcNAc transferase</fullName>
    </alternativeName>
</protein>
<dbReference type="GO" id="GO:0005886">
    <property type="term" value="C:plasma membrane"/>
    <property type="evidence" value="ECO:0007669"/>
    <property type="project" value="UniProtKB-SubCell"/>
</dbReference>
<keyword evidence="7 10" id="KW-0472">Membrane</keyword>
<dbReference type="AlphaFoldDB" id="A0A291RM80"/>
<keyword evidence="1 10" id="KW-1003">Cell membrane</keyword>
<dbReference type="InterPro" id="IPR006009">
    <property type="entry name" value="GlcNAc_MurG"/>
</dbReference>
<gene>
    <name evidence="10" type="primary">murG</name>
    <name evidence="13" type="ORF">CRH09_20425</name>
</gene>
<feature type="binding site" evidence="10">
    <location>
        <begin position="20"/>
        <end position="22"/>
    </location>
    <ligand>
        <name>UDP-N-acetyl-alpha-D-glucosamine</name>
        <dbReference type="ChEBI" id="CHEBI:57705"/>
    </ligand>
</feature>
<reference evidence="13 14" key="1">
    <citation type="submission" date="2017-10" db="EMBL/GenBank/DDBJ databases">
        <title>Comparative genomics between pathogenic Norcardia.</title>
        <authorList>
            <person name="Zeng L."/>
        </authorList>
    </citation>
    <scope>NUCLEOTIDE SEQUENCE [LARGE SCALE GENOMIC DNA]</scope>
    <source>
        <strain evidence="13 14">NC_YFY_NT001</strain>
    </source>
</reference>
<dbReference type="GO" id="GO:0071555">
    <property type="term" value="P:cell wall organization"/>
    <property type="evidence" value="ECO:0007669"/>
    <property type="project" value="UniProtKB-KW"/>
</dbReference>
<dbReference type="Pfam" id="PF04101">
    <property type="entry name" value="Glyco_tran_28_C"/>
    <property type="match status" value="1"/>
</dbReference>
<dbReference type="InterPro" id="IPR007235">
    <property type="entry name" value="Glyco_trans_28_C"/>
</dbReference>
<dbReference type="SUPFAM" id="SSF53756">
    <property type="entry name" value="UDP-Glycosyltransferase/glycogen phosphorylase"/>
    <property type="match status" value="1"/>
</dbReference>
<keyword evidence="2 10" id="KW-0132">Cell division</keyword>
<keyword evidence="8 10" id="KW-0131">Cell cycle</keyword>
<dbReference type="UniPathway" id="UPA00219"/>
<dbReference type="Pfam" id="PF03033">
    <property type="entry name" value="Glyco_transf_28"/>
    <property type="match status" value="1"/>
</dbReference>
<sequence>MSDAASAGRTVRLIVAGGGTGGHTFPALTTIRCLRHDLAASEHRLVVTWIGTANSLEARVSESEGIGFVSVATGKIRRDRNPLKMISWANIVDMLRVPLGIAQASWTVVRVRPHVVLTTGGFASVPVGVAAWLCRRPLIIHEQTVRLGLANRLLARLANRVAVSSDTTLELLPGRVRASAVVTGNPIRPEIFDGHADKAIGALGLDGFDRSLPTVYVTGGAQGSVQINTVVREILPWLLGRANVIHQCGRASMTDATHYAAALDPGVANRYTVTEFIGSELPDVLALADVVISRSGAGTVAELTALGKAAVLIPLASAAGNEQVHNARVLDDAGAAVALTGDVSASALREALEPLLADPDHRASVADRARQHGRPDAADQLARVVLSAAR</sequence>
<dbReference type="KEGG" id="ntp:CRH09_20425"/>
<feature type="binding site" evidence="10">
    <location>
        <position position="323"/>
    </location>
    <ligand>
        <name>UDP-N-acetyl-alpha-D-glucosamine</name>
        <dbReference type="ChEBI" id="CHEBI:57705"/>
    </ligand>
</feature>
<dbReference type="GO" id="GO:0051301">
    <property type="term" value="P:cell division"/>
    <property type="evidence" value="ECO:0007669"/>
    <property type="project" value="UniProtKB-KW"/>
</dbReference>
<dbReference type="GeneID" id="88359723"/>
<evidence type="ECO:0000256" key="6">
    <source>
        <dbReference type="ARBA" id="ARBA00022984"/>
    </source>
</evidence>
<comment type="function">
    <text evidence="10">Cell wall formation. Catalyzes the transfer of a GlcNAc subunit on undecaprenyl-pyrophosphoryl-MurNAc-pentapeptide (lipid intermediate I) to form undecaprenyl-pyrophosphoryl-MurNAc-(pentapeptide)GlcNAc (lipid intermediate II).</text>
</comment>
<comment type="subcellular location">
    <subcellularLocation>
        <location evidence="10">Cell membrane</location>
        <topology evidence="10">Peripheral membrane protein</topology>
        <orientation evidence="10">Cytoplasmic side</orientation>
    </subcellularLocation>
</comment>
<evidence type="ECO:0000256" key="5">
    <source>
        <dbReference type="ARBA" id="ARBA00022960"/>
    </source>
</evidence>
<dbReference type="GO" id="GO:0009252">
    <property type="term" value="P:peptidoglycan biosynthetic process"/>
    <property type="evidence" value="ECO:0007669"/>
    <property type="project" value="UniProtKB-UniRule"/>
</dbReference>
<dbReference type="PANTHER" id="PTHR21015">
    <property type="entry name" value="UDP-N-ACETYLGLUCOSAMINE--N-ACETYLMURAMYL-(PENTAPEPTIDE) PYROPHOSPHORYL-UNDECAPRENOL N-ACETYLGLUCOSAMINE TRANSFERASE 1"/>
    <property type="match status" value="1"/>
</dbReference>
<evidence type="ECO:0000256" key="10">
    <source>
        <dbReference type="HAMAP-Rule" id="MF_00033"/>
    </source>
</evidence>
<comment type="pathway">
    <text evidence="10">Cell wall biogenesis; peptidoglycan biosynthesis.</text>
</comment>
<organism evidence="13 14">
    <name type="scientific">Nocardia terpenica</name>
    <dbReference type="NCBI Taxonomy" id="455432"/>
    <lineage>
        <taxon>Bacteria</taxon>
        <taxon>Bacillati</taxon>
        <taxon>Actinomycetota</taxon>
        <taxon>Actinomycetes</taxon>
        <taxon>Mycobacteriales</taxon>
        <taxon>Nocardiaceae</taxon>
        <taxon>Nocardia</taxon>
    </lineage>
</organism>
<evidence type="ECO:0000259" key="12">
    <source>
        <dbReference type="Pfam" id="PF04101"/>
    </source>
</evidence>
<evidence type="ECO:0000256" key="9">
    <source>
        <dbReference type="ARBA" id="ARBA00023316"/>
    </source>
</evidence>
<dbReference type="HAMAP" id="MF_00033">
    <property type="entry name" value="MurG"/>
    <property type="match status" value="1"/>
</dbReference>
<keyword evidence="4 10" id="KW-0808">Transferase</keyword>
<dbReference type="Proteomes" id="UP000221961">
    <property type="component" value="Chromosome"/>
</dbReference>
<keyword evidence="9 10" id="KW-0961">Cell wall biogenesis/degradation</keyword>
<evidence type="ECO:0000259" key="11">
    <source>
        <dbReference type="Pfam" id="PF03033"/>
    </source>
</evidence>
<dbReference type="EMBL" id="CP023778">
    <property type="protein sequence ID" value="ATL68192.1"/>
    <property type="molecule type" value="Genomic_DNA"/>
</dbReference>
<dbReference type="RefSeq" id="WP_098695293.1">
    <property type="nucleotide sequence ID" value="NZ_CP023778.1"/>
</dbReference>
<keyword evidence="5 10" id="KW-0133">Cell shape</keyword>
<dbReference type="GO" id="GO:0051991">
    <property type="term" value="F:UDP-N-acetyl-D-glucosamine:N-acetylmuramoyl-L-alanyl-D-glutamyl-meso-2,6-diaminopimelyl-D-alanyl-D-alanine-diphosphoundecaprenol 4-beta-N-acetylglucosaminlytransferase activity"/>
    <property type="evidence" value="ECO:0007669"/>
    <property type="project" value="RHEA"/>
</dbReference>
<evidence type="ECO:0000256" key="4">
    <source>
        <dbReference type="ARBA" id="ARBA00022679"/>
    </source>
</evidence>
<evidence type="ECO:0000313" key="13">
    <source>
        <dbReference type="EMBL" id="ATL68192.1"/>
    </source>
</evidence>
<dbReference type="GO" id="GO:0008360">
    <property type="term" value="P:regulation of cell shape"/>
    <property type="evidence" value="ECO:0007669"/>
    <property type="project" value="UniProtKB-KW"/>
</dbReference>
<dbReference type="GO" id="GO:0050511">
    <property type="term" value="F:undecaprenyldiphospho-muramoylpentapeptide beta-N-acetylglucosaminyltransferase activity"/>
    <property type="evidence" value="ECO:0007669"/>
    <property type="project" value="UniProtKB-UniRule"/>
</dbReference>
<feature type="binding site" evidence="10">
    <location>
        <position position="188"/>
    </location>
    <ligand>
        <name>UDP-N-acetyl-alpha-D-glucosamine</name>
        <dbReference type="ChEBI" id="CHEBI:57705"/>
    </ligand>
</feature>
<evidence type="ECO:0000256" key="2">
    <source>
        <dbReference type="ARBA" id="ARBA00022618"/>
    </source>
</evidence>
<proteinExistence type="inferred from homology"/>
<comment type="catalytic activity">
    <reaction evidence="10">
        <text>di-trans,octa-cis-undecaprenyl diphospho-N-acetyl-alpha-D-muramoyl-L-alanyl-D-glutamyl-meso-2,6-diaminopimeloyl-D-alanyl-D-alanine + UDP-N-acetyl-alpha-D-glucosamine = di-trans,octa-cis-undecaprenyl diphospho-[N-acetyl-alpha-D-glucosaminyl-(1-&gt;4)]-N-acetyl-alpha-D-muramoyl-L-alanyl-D-glutamyl-meso-2,6-diaminopimeloyl-D-alanyl-D-alanine + UDP + H(+)</text>
        <dbReference type="Rhea" id="RHEA:31227"/>
        <dbReference type="ChEBI" id="CHEBI:15378"/>
        <dbReference type="ChEBI" id="CHEBI:57705"/>
        <dbReference type="ChEBI" id="CHEBI:58223"/>
        <dbReference type="ChEBI" id="CHEBI:61387"/>
        <dbReference type="ChEBI" id="CHEBI:61388"/>
        <dbReference type="EC" id="2.4.1.227"/>
    </reaction>
</comment>
<name>A0A291RM80_9NOCA</name>
<dbReference type="GO" id="GO:0005975">
    <property type="term" value="P:carbohydrate metabolic process"/>
    <property type="evidence" value="ECO:0007669"/>
    <property type="project" value="InterPro"/>
</dbReference>
<evidence type="ECO:0000256" key="3">
    <source>
        <dbReference type="ARBA" id="ARBA00022676"/>
    </source>
</evidence>
<dbReference type="PANTHER" id="PTHR21015:SF22">
    <property type="entry name" value="GLYCOSYLTRANSFERASE"/>
    <property type="match status" value="1"/>
</dbReference>